<keyword evidence="6" id="KW-1185">Reference proteome</keyword>
<reference evidence="5 6" key="1">
    <citation type="submission" date="2024-04" db="EMBL/GenBank/DDBJ databases">
        <title>Phyllosticta paracitricarpa is synonymous to the EU quarantine fungus P. citricarpa based on phylogenomic analyses.</title>
        <authorList>
            <consortium name="Lawrence Berkeley National Laboratory"/>
            <person name="Van ingen-buijs V.A."/>
            <person name="Van westerhoven A.C."/>
            <person name="Haridas S."/>
            <person name="Skiadas P."/>
            <person name="Martin F."/>
            <person name="Groenewald J.Z."/>
            <person name="Crous P.W."/>
            <person name="Seidl M.F."/>
        </authorList>
    </citation>
    <scope>NUCLEOTIDE SEQUENCE [LARGE SCALE GENOMIC DNA]</scope>
    <source>
        <strain evidence="5 6">CPC 17464</strain>
    </source>
</reference>
<evidence type="ECO:0000313" key="6">
    <source>
        <dbReference type="Proteomes" id="UP001360953"/>
    </source>
</evidence>
<keyword evidence="2" id="KW-0539">Nucleus</keyword>
<dbReference type="Gene3D" id="4.10.240.10">
    <property type="entry name" value="Zn(2)-C6 fungal-type DNA-binding domain"/>
    <property type="match status" value="1"/>
</dbReference>
<evidence type="ECO:0000256" key="2">
    <source>
        <dbReference type="ARBA" id="ARBA00023242"/>
    </source>
</evidence>
<evidence type="ECO:0000256" key="1">
    <source>
        <dbReference type="ARBA" id="ARBA00004123"/>
    </source>
</evidence>
<dbReference type="EMBL" id="JBBPEH010000007">
    <property type="protein sequence ID" value="KAK7536338.1"/>
    <property type="molecule type" value="Genomic_DNA"/>
</dbReference>
<evidence type="ECO:0000259" key="4">
    <source>
        <dbReference type="PROSITE" id="PS50048"/>
    </source>
</evidence>
<dbReference type="CDD" id="cd00067">
    <property type="entry name" value="GAL4"/>
    <property type="match status" value="1"/>
</dbReference>
<evidence type="ECO:0000313" key="5">
    <source>
        <dbReference type="EMBL" id="KAK7536338.1"/>
    </source>
</evidence>
<organism evidence="5 6">
    <name type="scientific">Phyllosticta citribraziliensis</name>
    <dbReference type="NCBI Taxonomy" id="989973"/>
    <lineage>
        <taxon>Eukaryota</taxon>
        <taxon>Fungi</taxon>
        <taxon>Dikarya</taxon>
        <taxon>Ascomycota</taxon>
        <taxon>Pezizomycotina</taxon>
        <taxon>Dothideomycetes</taxon>
        <taxon>Dothideomycetes incertae sedis</taxon>
        <taxon>Botryosphaeriales</taxon>
        <taxon>Phyllostictaceae</taxon>
        <taxon>Phyllosticta</taxon>
    </lineage>
</organism>
<dbReference type="Pfam" id="PF00172">
    <property type="entry name" value="Zn_clus"/>
    <property type="match status" value="1"/>
</dbReference>
<dbReference type="PANTHER" id="PTHR37534">
    <property type="entry name" value="TRANSCRIPTIONAL ACTIVATOR PROTEIN UGA3"/>
    <property type="match status" value="1"/>
</dbReference>
<dbReference type="PROSITE" id="PS50048">
    <property type="entry name" value="ZN2_CY6_FUNGAL_2"/>
    <property type="match status" value="1"/>
</dbReference>
<name>A0ABR1LMB5_9PEZI</name>
<dbReference type="RefSeq" id="XP_066654754.1">
    <property type="nucleotide sequence ID" value="XM_066803139.1"/>
</dbReference>
<feature type="compositionally biased region" description="Polar residues" evidence="3">
    <location>
        <begin position="245"/>
        <end position="254"/>
    </location>
</feature>
<feature type="region of interest" description="Disordered" evidence="3">
    <location>
        <begin position="1"/>
        <end position="100"/>
    </location>
</feature>
<dbReference type="PANTHER" id="PTHR37534:SF47">
    <property type="entry name" value="ZN(2)-C6 FUNGAL-TYPE DOMAIN-CONTAINING PROTEIN"/>
    <property type="match status" value="1"/>
</dbReference>
<feature type="compositionally biased region" description="Low complexity" evidence="3">
    <location>
        <begin position="155"/>
        <end position="188"/>
    </location>
</feature>
<dbReference type="Proteomes" id="UP001360953">
    <property type="component" value="Unassembled WGS sequence"/>
</dbReference>
<dbReference type="InterPro" id="IPR021858">
    <property type="entry name" value="Fun_TF"/>
</dbReference>
<gene>
    <name evidence="5" type="ORF">J3D65DRAFT_668750</name>
</gene>
<feature type="region of interest" description="Disordered" evidence="3">
    <location>
        <begin position="217"/>
        <end position="254"/>
    </location>
</feature>
<sequence>MAEAITIPSPSVFLSSPVESASPHPPVTTIISSSTTPPPSASPKEAPRRRSHAPKPKPTDAAPNPPSNGVTKRKQSKSRNGNIDPGLIAGDKLCPTSHSHRCSTCKAKRLKCDETKPTCQQCARRSVPCGGYKKDFKWRPFEEASFTGAKPPPAKQAKASSPPNEAPTAASANPRSPPVAAASPSASLPSDVRFAPPFASTHQSAAPVQQSMLEFSFPAPGAFPPGSSPIAAHPEPAAIDPLEPGSSTSTTSMFNDADTVDTVHSANTALSSLSSGQSPRLVDLLLPGTDPNAPPHEYMPWEAQYPGADAMFSQPHFPFGPGPNVLDDDGDIEEIMRPLESHAINPDHEAWVMRLPTPLPSVDAGRTTPRPPEPFPAFLHEPRVAMDSPEMTAMLFDRQTCGILSLKNGPSENPWRLLIWPLAQESPALFHAISSMTNFHMSKQNPRLRVLGIEHMRSSIEHLATGIGSMHLDAAIATTLALAFAETWDQQTSTGIDHIKGAKILVQQALARHRRTPAQGENLARFKFLCNTWVYMDVTARLTSMDDDESNDFDAIASLFAGPFEFEAQLDPLMGCASTLFPIIGHVANLVRRVRRSESNSPAIISQAMELKTQLEDWVPQAYFEVPEDPTSHIQHSLQTAEAYRWATLLYLHQAVPEIPSLSSAELAKKVLIYLATVPLTSRAVIVHIYPLTAAGSEATGEDRQWVQDRWESMSTRMVIGIVDRCLDICKEVWARRDAYDARIRPRMKVATKSSQIKGSISPRGDRLDEPVRWNENFVGDRRNRRPPAMGHFDMSMPLNVEKRRAHGGAEAGSGIEDREYTVRGRLHWLGVMKDWGWEVLLG</sequence>
<dbReference type="SUPFAM" id="SSF57701">
    <property type="entry name" value="Zn2/Cys6 DNA-binding domain"/>
    <property type="match status" value="1"/>
</dbReference>
<dbReference type="InterPro" id="IPR036864">
    <property type="entry name" value="Zn2-C6_fun-type_DNA-bd_sf"/>
</dbReference>
<proteinExistence type="predicted"/>
<accession>A0ABR1LMB5</accession>
<dbReference type="Pfam" id="PF11951">
    <property type="entry name" value="Fungal_trans_2"/>
    <property type="match status" value="1"/>
</dbReference>
<dbReference type="SMART" id="SM00066">
    <property type="entry name" value="GAL4"/>
    <property type="match status" value="1"/>
</dbReference>
<feature type="region of interest" description="Disordered" evidence="3">
    <location>
        <begin position="143"/>
        <end position="188"/>
    </location>
</feature>
<dbReference type="InterPro" id="IPR001138">
    <property type="entry name" value="Zn2Cys6_DnaBD"/>
</dbReference>
<protein>
    <submittedName>
        <fullName evidence="5">Fungal-specific transcription factor domain-containing protein</fullName>
    </submittedName>
</protein>
<comment type="subcellular location">
    <subcellularLocation>
        <location evidence="1">Nucleus</location>
    </subcellularLocation>
</comment>
<dbReference type="GeneID" id="92036045"/>
<feature type="domain" description="Zn(2)-C6 fungal-type" evidence="4">
    <location>
        <begin position="101"/>
        <end position="129"/>
    </location>
</feature>
<comment type="caution">
    <text evidence="5">The sequence shown here is derived from an EMBL/GenBank/DDBJ whole genome shotgun (WGS) entry which is preliminary data.</text>
</comment>
<evidence type="ECO:0000256" key="3">
    <source>
        <dbReference type="SAM" id="MobiDB-lite"/>
    </source>
</evidence>
<feature type="compositionally biased region" description="Polar residues" evidence="3">
    <location>
        <begin position="8"/>
        <end position="19"/>
    </location>
</feature>